<sequence length="115" mass="13566">MSNYKKQLIKHFAKLNEQDQNSLVSYAEFLVQRETPIEFNELEITEPLQIQRPEKESVIKAIKRLSATYPMLDKSALLNEISTFMTQHIIHGVEAKEVIDNLEVEFQNQFKKWQN</sequence>
<gene>
    <name evidence="1" type="ORF">MNBD_GAMMA22-1384</name>
</gene>
<proteinExistence type="predicted"/>
<protein>
    <recommendedName>
        <fullName evidence="2">Crp/Fnr family transcriptional regulator</fullName>
    </recommendedName>
</protein>
<reference evidence="1" key="1">
    <citation type="submission" date="2018-06" db="EMBL/GenBank/DDBJ databases">
        <authorList>
            <person name="Zhirakovskaya E."/>
        </authorList>
    </citation>
    <scope>NUCLEOTIDE SEQUENCE</scope>
</reference>
<evidence type="ECO:0008006" key="2">
    <source>
        <dbReference type="Google" id="ProtNLM"/>
    </source>
</evidence>
<dbReference type="EMBL" id="UOFS01000039">
    <property type="protein sequence ID" value="VAW98972.1"/>
    <property type="molecule type" value="Genomic_DNA"/>
</dbReference>
<organism evidence="1">
    <name type="scientific">hydrothermal vent metagenome</name>
    <dbReference type="NCBI Taxonomy" id="652676"/>
    <lineage>
        <taxon>unclassified sequences</taxon>
        <taxon>metagenomes</taxon>
        <taxon>ecological metagenomes</taxon>
    </lineage>
</organism>
<name>A0A3B1AG59_9ZZZZ</name>
<evidence type="ECO:0000313" key="1">
    <source>
        <dbReference type="EMBL" id="VAW98972.1"/>
    </source>
</evidence>
<dbReference type="AlphaFoldDB" id="A0A3B1AG59"/>
<accession>A0A3B1AG59</accession>